<evidence type="ECO:0000259" key="1">
    <source>
        <dbReference type="Pfam" id="PF13579"/>
    </source>
</evidence>
<comment type="caution">
    <text evidence="2">The sequence shown here is derived from an EMBL/GenBank/DDBJ whole genome shotgun (WGS) entry which is preliminary data.</text>
</comment>
<evidence type="ECO:0000313" key="3">
    <source>
        <dbReference type="Proteomes" id="UP000032233"/>
    </source>
</evidence>
<accession>A0A0D2HRU3</accession>
<dbReference type="GO" id="GO:0016757">
    <property type="term" value="F:glycosyltransferase activity"/>
    <property type="evidence" value="ECO:0007669"/>
    <property type="project" value="UniProtKB-ARBA"/>
</dbReference>
<dbReference type="EMBL" id="AZAC01000017">
    <property type="protein sequence ID" value="KIX13288.1"/>
    <property type="molecule type" value="Genomic_DNA"/>
</dbReference>
<dbReference type="AlphaFoldDB" id="A0A0D2HRU3"/>
<proteinExistence type="predicted"/>
<dbReference type="RefSeq" id="WP_044349616.1">
    <property type="nucleotide sequence ID" value="NZ_AZAC01000017.1"/>
</dbReference>
<keyword evidence="3" id="KW-1185">Reference proteome</keyword>
<dbReference type="STRING" id="1429043.X474_15020"/>
<sequence length="424" mass="46181">MKRVLIISYVFPPTGGAGVQRVLKFVKYLRYFGWEPIVATPREPYAPLKDPSHEKDLPQGLKVHHLPIINLGGKAADAVVGQAKTDLGGVKKLLKEMALSLLFPDHQVVWLATALPGLLRAARKDRAQVIMVTAPPFSSFILGAMAAKILNLPLVLDFRDEWSGFFTKGFKGHGGGAFWRQMVRKLEHSLVGQAGLVIGNTPGMTSRLAATHGGPSKKYVWIPNGYDADDFTSPADEDLPPAPEPGRLNLLYTGTVFESHPLDDLFRGLALMKDQDRQKISLQVVGRVVPGQKTDPGLPDFKVDYLPYEPHDQVLKRMAAADALVMTMADLPGLERMIPAKLFEYLAVKRPVLAISPLGAATAIVEAAGAGQVSLPKDAQGLADILTNWLVGPPTGLANPPLFFERRRLTGELARHLDQLIQGI</sequence>
<dbReference type="SUPFAM" id="SSF53756">
    <property type="entry name" value="UDP-Glycosyltransferase/glycogen phosphorylase"/>
    <property type="match status" value="1"/>
</dbReference>
<dbReference type="CDD" id="cd03794">
    <property type="entry name" value="GT4_WbuB-like"/>
    <property type="match status" value="1"/>
</dbReference>
<organism evidence="2 3">
    <name type="scientific">Dethiosulfatarculus sandiegensis</name>
    <dbReference type="NCBI Taxonomy" id="1429043"/>
    <lineage>
        <taxon>Bacteria</taxon>
        <taxon>Pseudomonadati</taxon>
        <taxon>Thermodesulfobacteriota</taxon>
        <taxon>Desulfarculia</taxon>
        <taxon>Desulfarculales</taxon>
        <taxon>Desulfarculaceae</taxon>
        <taxon>Dethiosulfatarculus</taxon>
    </lineage>
</organism>
<name>A0A0D2HRU3_9BACT</name>
<dbReference type="Pfam" id="PF13579">
    <property type="entry name" value="Glyco_trans_4_4"/>
    <property type="match status" value="1"/>
</dbReference>
<reference evidence="2 3" key="1">
    <citation type="submission" date="2013-11" db="EMBL/GenBank/DDBJ databases">
        <title>Metagenomic analysis of a methanogenic consortium involved in long chain n-alkane degradation.</title>
        <authorList>
            <person name="Davidova I.A."/>
            <person name="Callaghan A.V."/>
            <person name="Wawrik B."/>
            <person name="Pruitt S."/>
            <person name="Marks C."/>
            <person name="Duncan K.E."/>
            <person name="Suflita J.M."/>
        </authorList>
    </citation>
    <scope>NUCLEOTIDE SEQUENCE [LARGE SCALE GENOMIC DNA]</scope>
    <source>
        <strain evidence="2 3">SPR</strain>
    </source>
</reference>
<gene>
    <name evidence="2" type="ORF">X474_15020</name>
</gene>
<dbReference type="Proteomes" id="UP000032233">
    <property type="component" value="Unassembled WGS sequence"/>
</dbReference>
<dbReference type="Gene3D" id="3.40.50.2000">
    <property type="entry name" value="Glycogen Phosphorylase B"/>
    <property type="match status" value="2"/>
</dbReference>
<feature type="domain" description="Glycosyltransferase subfamily 4-like N-terminal" evidence="1">
    <location>
        <begin position="19"/>
        <end position="225"/>
    </location>
</feature>
<dbReference type="InParanoid" id="A0A0D2HRU3"/>
<dbReference type="OrthoDB" id="7366221at2"/>
<evidence type="ECO:0000313" key="2">
    <source>
        <dbReference type="EMBL" id="KIX13288.1"/>
    </source>
</evidence>
<dbReference type="InterPro" id="IPR028098">
    <property type="entry name" value="Glyco_trans_4-like_N"/>
</dbReference>
<protein>
    <recommendedName>
        <fullName evidence="1">Glycosyltransferase subfamily 4-like N-terminal domain-containing protein</fullName>
    </recommendedName>
</protein>